<proteinExistence type="predicted"/>
<dbReference type="AlphaFoldDB" id="A0A139R6V0"/>
<gene>
    <name evidence="2" type="ORF">NCTC13773_01627</name>
    <name evidence="1" type="ORF">SGADD03_00174</name>
</gene>
<dbReference type="SUPFAM" id="SSF46689">
    <property type="entry name" value="Homeodomain-like"/>
    <property type="match status" value="1"/>
</dbReference>
<protein>
    <submittedName>
        <fullName evidence="2">Transcriptional regulator, TetR family</fullName>
    </submittedName>
</protein>
<evidence type="ECO:0000313" key="3">
    <source>
        <dbReference type="Proteomes" id="UP000071927"/>
    </source>
</evidence>
<accession>A0A139R6V0</accession>
<dbReference type="EMBL" id="LS483409">
    <property type="protein sequence ID" value="SQG79811.1"/>
    <property type="molecule type" value="Genomic_DNA"/>
</dbReference>
<evidence type="ECO:0000313" key="2">
    <source>
        <dbReference type="EMBL" id="SQG79811.1"/>
    </source>
</evidence>
<dbReference type="PANTHER" id="PTHR43479">
    <property type="entry name" value="ACREF/ENVCD OPERON REPRESSOR-RELATED"/>
    <property type="match status" value="1"/>
</dbReference>
<sequence>MDTKENIQQTFVRQYAQKDYAMMTIKDLCAAVPIARTTFYTYYDNLDDLKAEIEDNLIMGLLNVVNEIADGDIEKMIFAEFLDATQCYIQAHWDTFDTFLIRQPNLRFIDKWKAAIKQNFKKRYPDKISLPNYDLIAEMLASATISAYSYWMQNPSKVNTEEMKKLIAQALESIVKLLEL</sequence>
<reference evidence="2 4" key="2">
    <citation type="submission" date="2018-06" db="EMBL/GenBank/DDBJ databases">
        <authorList>
            <consortium name="Pathogen Informatics"/>
            <person name="Doyle S."/>
        </authorList>
    </citation>
    <scope>NUCLEOTIDE SEQUENCE [LARGE SCALE GENOMIC DNA]</scope>
    <source>
        <strain evidence="2 4">NCTC13773</strain>
    </source>
</reference>
<dbReference type="PANTHER" id="PTHR43479:SF11">
    <property type="entry name" value="ACREF_ENVCD OPERON REPRESSOR-RELATED"/>
    <property type="match status" value="1"/>
</dbReference>
<organism evidence="1 3">
    <name type="scientific">Streptococcus gallolyticus</name>
    <dbReference type="NCBI Taxonomy" id="315405"/>
    <lineage>
        <taxon>Bacteria</taxon>
        <taxon>Bacillati</taxon>
        <taxon>Bacillota</taxon>
        <taxon>Bacilli</taxon>
        <taxon>Lactobacillales</taxon>
        <taxon>Streptococcaceae</taxon>
        <taxon>Streptococcus</taxon>
    </lineage>
</organism>
<name>A0A139R6V0_9STRE</name>
<dbReference type="EMBL" id="LQXV01000060">
    <property type="protein sequence ID" value="KXU10446.1"/>
    <property type="molecule type" value="Genomic_DNA"/>
</dbReference>
<dbReference type="InterPro" id="IPR009057">
    <property type="entry name" value="Homeodomain-like_sf"/>
</dbReference>
<dbReference type="Proteomes" id="UP000249013">
    <property type="component" value="Chromosome 1"/>
</dbReference>
<reference evidence="1 3" key="1">
    <citation type="submission" date="2016-01" db="EMBL/GenBank/DDBJ databases">
        <title>Highly variable Streptococcus oralis are common among viridans streptococci isolated from primates.</title>
        <authorList>
            <person name="Denapaite D."/>
            <person name="Rieger M."/>
            <person name="Koendgen S."/>
            <person name="Brueckner R."/>
            <person name="Ochigava I."/>
            <person name="Kappeler P."/>
            <person name="Maetz-Rensing K."/>
            <person name="Leendertz F."/>
            <person name="Hakenbeck R."/>
        </authorList>
    </citation>
    <scope>NUCLEOTIDE SEQUENCE [LARGE SCALE GENOMIC DNA]</scope>
    <source>
        <strain evidence="1 3">DD03</strain>
    </source>
</reference>
<dbReference type="PATRIC" id="fig|315405.12.peg.223"/>
<dbReference type="RefSeq" id="WP_061459719.1">
    <property type="nucleotide sequence ID" value="NZ_JANILH010000001.1"/>
</dbReference>
<dbReference type="Gene3D" id="1.10.357.10">
    <property type="entry name" value="Tetracycline Repressor, domain 2"/>
    <property type="match status" value="1"/>
</dbReference>
<evidence type="ECO:0000313" key="4">
    <source>
        <dbReference type="Proteomes" id="UP000249013"/>
    </source>
</evidence>
<dbReference type="Proteomes" id="UP000071927">
    <property type="component" value="Unassembled WGS sequence"/>
</dbReference>
<dbReference type="InterPro" id="IPR050624">
    <property type="entry name" value="HTH-type_Tx_Regulator"/>
</dbReference>
<evidence type="ECO:0000313" key="1">
    <source>
        <dbReference type="EMBL" id="KXU10446.1"/>
    </source>
</evidence>